<reference evidence="1" key="1">
    <citation type="submission" date="2020-11" db="EMBL/GenBank/DDBJ databases">
        <authorList>
            <person name="Tran Van P."/>
        </authorList>
    </citation>
    <scope>NUCLEOTIDE SEQUENCE</scope>
</reference>
<dbReference type="Pfam" id="PF00550">
    <property type="entry name" value="PP-binding"/>
    <property type="match status" value="1"/>
</dbReference>
<dbReference type="InterPro" id="IPR045851">
    <property type="entry name" value="AMP-bd_C_sf"/>
</dbReference>
<dbReference type="InterPro" id="IPR009081">
    <property type="entry name" value="PP-bd_ACP"/>
</dbReference>
<dbReference type="Gene3D" id="3.30.300.30">
    <property type="match status" value="1"/>
</dbReference>
<name>A0A7R8ZHF7_9CRUS</name>
<dbReference type="InterPro" id="IPR020845">
    <property type="entry name" value="AMP-binding_CS"/>
</dbReference>
<dbReference type="PROSITE" id="PS00012">
    <property type="entry name" value="PHOSPHOPANTETHEINE"/>
    <property type="match status" value="1"/>
</dbReference>
<dbReference type="Gene3D" id="3.40.50.12780">
    <property type="entry name" value="N-terminal domain of ligase-like"/>
    <property type="match status" value="1"/>
</dbReference>
<dbReference type="Gene3D" id="3.40.630.30">
    <property type="match status" value="1"/>
</dbReference>
<dbReference type="Gene3D" id="1.10.1200.10">
    <property type="entry name" value="ACP-like"/>
    <property type="match status" value="1"/>
</dbReference>
<dbReference type="SUPFAM" id="SSF47336">
    <property type="entry name" value="ACP-like"/>
    <property type="match status" value="1"/>
</dbReference>
<dbReference type="InterPro" id="IPR042099">
    <property type="entry name" value="ANL_N_sf"/>
</dbReference>
<sequence>MVARLHSQTAGLQSPEDGYRGRILLQLSAGERSAFACSTGVRAEKEHEETASFPVHFPFAEEDGDPLTIVCEDPSPVSDAASDYFCLESSAERLLEDTMKASMLEGPISPLPDQVLLHRQFENGSLDGGKLFVPSLSGDTVAVPWDEINARANRLARGLLKILKSIHGEDQKRPAIAVCIDPDVSLIVTLLAILKTGKAYIAMDSGFPEARVNHIISDSNPQFVIRNKGTLPGYSGNRLLDFDTLEIVFAKESSENLSDDEAPQQQDLAAILYTSGSTGTPKGVQLSHKVVTNRLQWQWKRFPYAEDEKTFVFKTSLTFVDSIPEIFGPICAGGGKSLVVVPRDITKNPEALINVLEHFSIQRLTLVPSLLRSMLSALKIGALQQHNSISLSKLKLWVCSGEILHCDLVLAFYDVFPNTKKHLCNFYGSTEVMGDVTAFEIQSREHAVESFVDNKVPIGSPVDNSIVYLVDEQGGVVTAGNLGEIWVTGECLASGYVGTAGGNKFTANPFPSKESWPIIFKTGDYGKITGEGTLVFEGRTDAQVKIRGHRVDLGEIEQTLKKVNGIDDILVLCRNAADTDISQVLVAFYRSESNLSESELRDTATQLLPSYMVPEAMKLSVFPKLVNGKIDRLGLFRQYLARRKASKQQLMETFSGPPNVVKILQIVSEVVGHSNVTIEDNFFQIGGNSLNAIETVARLNDVGFPISITTFLRHSKLSDLLEAVEAEADDDQYVILPLAKGDREEMVKMIAESFFAKGDMEMMLPGNKVENYYAALMPIYDEIVNQGLSFVIRDKTKDNLMVGAALNFDIRKEPELDVSTIGVLEIVFSVLESVEESNRELHIPKETGFAIHSFMMGTLLSLSDQENTALMYAMELECLEVARRKGFKAIFTTNSSANTQQIAEVLGYQVLGDFQLNRYVHHDGTRPFAEADDSQRLVCTVKYV</sequence>
<dbReference type="PANTHER" id="PTHR44845">
    <property type="entry name" value="CARRIER DOMAIN-CONTAINING PROTEIN"/>
    <property type="match status" value="1"/>
</dbReference>
<dbReference type="Pfam" id="PF00501">
    <property type="entry name" value="AMP-binding"/>
    <property type="match status" value="1"/>
</dbReference>
<gene>
    <name evidence="1" type="ORF">CTOB1V02_LOCUS2387</name>
</gene>
<proteinExistence type="predicted"/>
<dbReference type="InterPro" id="IPR000873">
    <property type="entry name" value="AMP-dep_synth/lig_dom"/>
</dbReference>
<accession>A0A7R8ZHF7</accession>
<dbReference type="AlphaFoldDB" id="A0A7R8ZHF7"/>
<dbReference type="CDD" id="cd05930">
    <property type="entry name" value="A_NRPS"/>
    <property type="match status" value="1"/>
</dbReference>
<dbReference type="OrthoDB" id="416786at2759"/>
<dbReference type="PROSITE" id="PS50075">
    <property type="entry name" value="CARRIER"/>
    <property type="match status" value="1"/>
</dbReference>
<dbReference type="PANTHER" id="PTHR44845:SF6">
    <property type="entry name" value="BETA-ALANINE-ACTIVATING ENZYME"/>
    <property type="match status" value="1"/>
</dbReference>
<dbReference type="InterPro" id="IPR006162">
    <property type="entry name" value="Ppantetheine_attach_site"/>
</dbReference>
<dbReference type="SUPFAM" id="SSF56801">
    <property type="entry name" value="Acetyl-CoA synthetase-like"/>
    <property type="match status" value="1"/>
</dbReference>
<dbReference type="InterPro" id="IPR036736">
    <property type="entry name" value="ACP-like_sf"/>
</dbReference>
<evidence type="ECO:0000313" key="1">
    <source>
        <dbReference type="EMBL" id="CAD7224429.1"/>
    </source>
</evidence>
<dbReference type="EMBL" id="OB660367">
    <property type="protein sequence ID" value="CAD7224429.1"/>
    <property type="molecule type" value="Genomic_DNA"/>
</dbReference>
<dbReference type="PROSITE" id="PS00455">
    <property type="entry name" value="AMP_BINDING"/>
    <property type="match status" value="1"/>
</dbReference>
<organism evidence="1">
    <name type="scientific">Cyprideis torosa</name>
    <dbReference type="NCBI Taxonomy" id="163714"/>
    <lineage>
        <taxon>Eukaryota</taxon>
        <taxon>Metazoa</taxon>
        <taxon>Ecdysozoa</taxon>
        <taxon>Arthropoda</taxon>
        <taxon>Crustacea</taxon>
        <taxon>Oligostraca</taxon>
        <taxon>Ostracoda</taxon>
        <taxon>Podocopa</taxon>
        <taxon>Podocopida</taxon>
        <taxon>Cytherocopina</taxon>
        <taxon>Cytheroidea</taxon>
        <taxon>Cytherideidae</taxon>
        <taxon>Cyprideis</taxon>
    </lineage>
</organism>
<protein>
    <submittedName>
        <fullName evidence="1">Uncharacterized protein</fullName>
    </submittedName>
</protein>